<proteinExistence type="predicted"/>
<name>A0AAX2ZFV9_9FIRM</name>
<keyword evidence="2" id="KW-1185">Reference proteome</keyword>
<organism evidence="1 2">
    <name type="scientific">Terrisporobacter hibernicus</name>
    <dbReference type="NCBI Taxonomy" id="2813371"/>
    <lineage>
        <taxon>Bacteria</taxon>
        <taxon>Bacillati</taxon>
        <taxon>Bacillota</taxon>
        <taxon>Clostridia</taxon>
        <taxon>Peptostreptococcales</taxon>
        <taxon>Peptostreptococcaceae</taxon>
        <taxon>Terrisporobacter</taxon>
    </lineage>
</organism>
<sequence length="76" mass="8839">MEYISSWLFLNKKIHLQILLHTLRVMQSCNTDLEKICATLHEEYPIFIEINYGYFSGGIKIVEEYKLVASQVTAIS</sequence>
<protein>
    <submittedName>
        <fullName evidence="1">Uncharacterized protein</fullName>
    </submittedName>
</protein>
<dbReference type="EMBL" id="CP081135">
    <property type="protein sequence ID" value="UEL48193.1"/>
    <property type="molecule type" value="Genomic_DNA"/>
</dbReference>
<accession>A0AAX2ZFV9</accession>
<evidence type="ECO:0000313" key="2">
    <source>
        <dbReference type="Proteomes" id="UP001198983"/>
    </source>
</evidence>
<dbReference type="AlphaFoldDB" id="A0AAX2ZFV9"/>
<dbReference type="RefSeq" id="WP_228416343.1">
    <property type="nucleotide sequence ID" value="NZ_CP081135.1"/>
</dbReference>
<dbReference type="Proteomes" id="UP001198983">
    <property type="component" value="Chromosome"/>
</dbReference>
<evidence type="ECO:0000313" key="1">
    <source>
        <dbReference type="EMBL" id="UEL48193.1"/>
    </source>
</evidence>
<gene>
    <name evidence="1" type="ORF">JW646_01710</name>
</gene>
<dbReference type="KEGG" id="tem:JW646_01710"/>
<reference evidence="1 2" key="1">
    <citation type="journal article" date="2023" name="Int. J. Syst. Evol. Microbiol.">
        <title>Terrisporobacter hibernicus sp. nov., isolated from bovine faeces in Northern Ireland.</title>
        <authorList>
            <person name="Mitchell M."/>
            <person name="Nguyen S.V."/>
            <person name="Connor M."/>
            <person name="Fairley D.J."/>
            <person name="Donoghue O."/>
            <person name="Marshall H."/>
            <person name="Koolman L."/>
            <person name="McMullan G."/>
            <person name="Schaffer K.E."/>
            <person name="McGrath J.W."/>
            <person name="Fanning S."/>
        </authorList>
    </citation>
    <scope>NUCLEOTIDE SEQUENCE [LARGE SCALE GENOMIC DNA]</scope>
    <source>
        <strain evidence="1 2">MCA3</strain>
    </source>
</reference>